<dbReference type="InterPro" id="IPR036236">
    <property type="entry name" value="Znf_C2H2_sf"/>
</dbReference>
<dbReference type="AlphaFoldDB" id="A0AAV6TZB9"/>
<feature type="domain" description="C2H2-type" evidence="8">
    <location>
        <begin position="133"/>
        <end position="160"/>
    </location>
</feature>
<comment type="subcellular location">
    <subcellularLocation>
        <location evidence="1">Nucleus</location>
    </subcellularLocation>
</comment>
<dbReference type="Pfam" id="PF13894">
    <property type="entry name" value="zf-C2H2_4"/>
    <property type="match status" value="1"/>
</dbReference>
<keyword evidence="3" id="KW-0677">Repeat</keyword>
<keyword evidence="4 7" id="KW-0863">Zinc-finger</keyword>
<reference evidence="9 10" key="1">
    <citation type="journal article" date="2022" name="Nat. Ecol. Evol.">
        <title>A masculinizing supergene underlies an exaggerated male reproductive morph in a spider.</title>
        <authorList>
            <person name="Hendrickx F."/>
            <person name="De Corte Z."/>
            <person name="Sonet G."/>
            <person name="Van Belleghem S.M."/>
            <person name="Kostlbacher S."/>
            <person name="Vangestel C."/>
        </authorList>
    </citation>
    <scope>NUCLEOTIDE SEQUENCE [LARGE SCALE GENOMIC DNA]</scope>
    <source>
        <strain evidence="9">W744_W776</strain>
    </source>
</reference>
<name>A0AAV6TZB9_9ARAC</name>
<evidence type="ECO:0000256" key="7">
    <source>
        <dbReference type="PROSITE-ProRule" id="PRU00042"/>
    </source>
</evidence>
<dbReference type="InterPro" id="IPR013087">
    <property type="entry name" value="Znf_C2H2_type"/>
</dbReference>
<dbReference type="EMBL" id="JAFNEN010000779">
    <property type="protein sequence ID" value="KAG8177435.1"/>
    <property type="molecule type" value="Genomic_DNA"/>
</dbReference>
<evidence type="ECO:0000256" key="4">
    <source>
        <dbReference type="ARBA" id="ARBA00022771"/>
    </source>
</evidence>
<dbReference type="Gene3D" id="3.30.160.60">
    <property type="entry name" value="Classic Zinc Finger"/>
    <property type="match status" value="3"/>
</dbReference>
<keyword evidence="6" id="KW-0539">Nucleus</keyword>
<evidence type="ECO:0000256" key="6">
    <source>
        <dbReference type="ARBA" id="ARBA00023242"/>
    </source>
</evidence>
<dbReference type="PROSITE" id="PS00028">
    <property type="entry name" value="ZINC_FINGER_C2H2_1"/>
    <property type="match status" value="2"/>
</dbReference>
<comment type="caution">
    <text evidence="9">The sequence shown here is derived from an EMBL/GenBank/DDBJ whole genome shotgun (WGS) entry which is preliminary data.</text>
</comment>
<evidence type="ECO:0000259" key="8">
    <source>
        <dbReference type="PROSITE" id="PS50157"/>
    </source>
</evidence>
<feature type="domain" description="C2H2-type" evidence="8">
    <location>
        <begin position="103"/>
        <end position="131"/>
    </location>
</feature>
<accession>A0AAV6TZB9</accession>
<keyword evidence="2" id="KW-0479">Metal-binding</keyword>
<proteinExistence type="predicted"/>
<evidence type="ECO:0000256" key="1">
    <source>
        <dbReference type="ARBA" id="ARBA00004123"/>
    </source>
</evidence>
<dbReference type="GO" id="GO:0010468">
    <property type="term" value="P:regulation of gene expression"/>
    <property type="evidence" value="ECO:0007669"/>
    <property type="project" value="TreeGrafter"/>
</dbReference>
<gene>
    <name evidence="9" type="ORF">JTE90_026220</name>
</gene>
<protein>
    <recommendedName>
        <fullName evidence="8">C2H2-type domain-containing protein</fullName>
    </recommendedName>
</protein>
<evidence type="ECO:0000256" key="3">
    <source>
        <dbReference type="ARBA" id="ARBA00022737"/>
    </source>
</evidence>
<dbReference type="SUPFAM" id="SSF57667">
    <property type="entry name" value="beta-beta-alpha zinc fingers"/>
    <property type="match status" value="2"/>
</dbReference>
<organism evidence="9 10">
    <name type="scientific">Oedothorax gibbosus</name>
    <dbReference type="NCBI Taxonomy" id="931172"/>
    <lineage>
        <taxon>Eukaryota</taxon>
        <taxon>Metazoa</taxon>
        <taxon>Ecdysozoa</taxon>
        <taxon>Arthropoda</taxon>
        <taxon>Chelicerata</taxon>
        <taxon>Arachnida</taxon>
        <taxon>Araneae</taxon>
        <taxon>Araneomorphae</taxon>
        <taxon>Entelegynae</taxon>
        <taxon>Araneoidea</taxon>
        <taxon>Linyphiidae</taxon>
        <taxon>Erigoninae</taxon>
        <taxon>Oedothorax</taxon>
    </lineage>
</organism>
<dbReference type="InterPro" id="IPR050331">
    <property type="entry name" value="Zinc_finger"/>
</dbReference>
<keyword evidence="5" id="KW-0862">Zinc</keyword>
<dbReference type="SMART" id="SM00355">
    <property type="entry name" value="ZnF_C2H2"/>
    <property type="match status" value="3"/>
</dbReference>
<evidence type="ECO:0000313" key="9">
    <source>
        <dbReference type="EMBL" id="KAG8177435.1"/>
    </source>
</evidence>
<dbReference type="PROSITE" id="PS50157">
    <property type="entry name" value="ZINC_FINGER_C2H2_2"/>
    <property type="match status" value="2"/>
</dbReference>
<dbReference type="GO" id="GO:0005634">
    <property type="term" value="C:nucleus"/>
    <property type="evidence" value="ECO:0007669"/>
    <property type="project" value="UniProtKB-SubCell"/>
</dbReference>
<evidence type="ECO:0000256" key="5">
    <source>
        <dbReference type="ARBA" id="ARBA00022833"/>
    </source>
</evidence>
<dbReference type="PANTHER" id="PTHR16515">
    <property type="entry name" value="PR DOMAIN ZINC FINGER PROTEIN"/>
    <property type="match status" value="1"/>
</dbReference>
<dbReference type="PANTHER" id="PTHR16515:SF49">
    <property type="entry name" value="GASTRULA ZINC FINGER PROTEIN XLCGF49.1-LIKE-RELATED"/>
    <property type="match status" value="1"/>
</dbReference>
<dbReference type="Proteomes" id="UP000827092">
    <property type="component" value="Unassembled WGS sequence"/>
</dbReference>
<keyword evidence="10" id="KW-1185">Reference proteome</keyword>
<evidence type="ECO:0000256" key="2">
    <source>
        <dbReference type="ARBA" id="ARBA00022723"/>
    </source>
</evidence>
<sequence length="184" mass="21460">MACKVGQKQFKQMSDLKLHMMSHAVENTNICDTCGKELVQKYNLRARHEGAKTVRSCQECKKQFTMKNIPKPKQLTQEIDMKKPTGQNKELMPKKKPMGSKEFICHACGRGYTSKYRLKRHVIQKHDNKKPELVCDLCNMEFKWEENLKIHLLCHRFEKPAIEPKSGSAIFMCETVFAEEDPRE</sequence>
<evidence type="ECO:0000313" key="10">
    <source>
        <dbReference type="Proteomes" id="UP000827092"/>
    </source>
</evidence>
<dbReference type="GO" id="GO:0008270">
    <property type="term" value="F:zinc ion binding"/>
    <property type="evidence" value="ECO:0007669"/>
    <property type="project" value="UniProtKB-KW"/>
</dbReference>